<protein>
    <submittedName>
        <fullName evidence="3">Uncharacterized protein</fullName>
    </submittedName>
</protein>
<dbReference type="InterPro" id="IPR036770">
    <property type="entry name" value="Ankyrin_rpt-contain_sf"/>
</dbReference>
<reference evidence="3" key="1">
    <citation type="submission" date="2021-01" db="EMBL/GenBank/DDBJ databases">
        <authorList>
            <person name="Corre E."/>
            <person name="Pelletier E."/>
            <person name="Niang G."/>
            <person name="Scheremetjew M."/>
            <person name="Finn R."/>
            <person name="Kale V."/>
            <person name="Holt S."/>
            <person name="Cochrane G."/>
            <person name="Meng A."/>
            <person name="Brown T."/>
            <person name="Cohen L."/>
        </authorList>
    </citation>
    <scope>NUCLEOTIDE SEQUENCE</scope>
    <source>
        <strain evidence="3">CCMP1413</strain>
    </source>
</reference>
<dbReference type="InterPro" id="IPR002110">
    <property type="entry name" value="Ankyrin_rpt"/>
</dbReference>
<organism evidence="3">
    <name type="scientific">Prasinoderma coloniale</name>
    <dbReference type="NCBI Taxonomy" id="156133"/>
    <lineage>
        <taxon>Eukaryota</taxon>
        <taxon>Viridiplantae</taxon>
        <taxon>Prasinodermophyta</taxon>
        <taxon>Prasinodermophyceae</taxon>
        <taxon>Prasinodermales</taxon>
        <taxon>Prasinodermaceae</taxon>
        <taxon>Prasinoderma</taxon>
    </lineage>
</organism>
<evidence type="ECO:0000256" key="1">
    <source>
        <dbReference type="SAM" id="MobiDB-lite"/>
    </source>
</evidence>
<dbReference type="Pfam" id="PF00023">
    <property type="entry name" value="Ank"/>
    <property type="match status" value="1"/>
</dbReference>
<gene>
    <name evidence="2" type="ORF">PCOL08062_LOCUS5021</name>
    <name evidence="3" type="ORF">PCOL08062_LOCUS5022</name>
</gene>
<dbReference type="Gene3D" id="1.25.40.20">
    <property type="entry name" value="Ankyrin repeat-containing domain"/>
    <property type="match status" value="1"/>
</dbReference>
<evidence type="ECO:0000313" key="3">
    <source>
        <dbReference type="EMBL" id="CAD8237164.1"/>
    </source>
</evidence>
<feature type="region of interest" description="Disordered" evidence="1">
    <location>
        <begin position="1"/>
        <end position="21"/>
    </location>
</feature>
<evidence type="ECO:0000313" key="2">
    <source>
        <dbReference type="EMBL" id="CAD8237163.1"/>
    </source>
</evidence>
<name>A0A6U0N650_9VIRI</name>
<dbReference type="EMBL" id="HBDZ01006576">
    <property type="protein sequence ID" value="CAD8237164.1"/>
    <property type="molecule type" value="Transcribed_RNA"/>
</dbReference>
<dbReference type="AlphaFoldDB" id="A0A6U0N650"/>
<feature type="compositionally biased region" description="Gly residues" evidence="1">
    <location>
        <begin position="1"/>
        <end position="19"/>
    </location>
</feature>
<accession>A0A6U0N650</accession>
<sequence>MSGGSAGFGSGGGAGGGSGATKAIAEEGKHHVAAALLRQNRAAAAEERDRKALLLATRTLGVTSAEVRSARDQRTKLEVCCDWFRLLLRYLDSFRTLPSVWGRRLDAEIACRGTGGVGNAGAGSPGDASATNARHALLLARRALSTNAEALTLAHAERDALQKELDAAINSLIVGSKWNLDRAVLCACQQGRADCLYLLLEAGADPSARDGIGRTALELAEARWRHGGREETAALLRQWGAAGPGS</sequence>
<proteinExistence type="predicted"/>
<dbReference type="EMBL" id="HBDZ01006575">
    <property type="protein sequence ID" value="CAD8237163.1"/>
    <property type="molecule type" value="Transcribed_RNA"/>
</dbReference>
<dbReference type="SUPFAM" id="SSF48403">
    <property type="entry name" value="Ankyrin repeat"/>
    <property type="match status" value="1"/>
</dbReference>